<protein>
    <submittedName>
        <fullName evidence="2">Uncharacterized protein</fullName>
    </submittedName>
</protein>
<evidence type="ECO:0000313" key="3">
    <source>
        <dbReference type="Proteomes" id="UP001187192"/>
    </source>
</evidence>
<gene>
    <name evidence="2" type="ORF">TIFTF001_030099</name>
</gene>
<name>A0AA88DT62_FICCA</name>
<comment type="caution">
    <text evidence="2">The sequence shown here is derived from an EMBL/GenBank/DDBJ whole genome shotgun (WGS) entry which is preliminary data.</text>
</comment>
<keyword evidence="3" id="KW-1185">Reference proteome</keyword>
<dbReference type="Proteomes" id="UP001187192">
    <property type="component" value="Unassembled WGS sequence"/>
</dbReference>
<dbReference type="Gramene" id="FCD_00022275-RA">
    <property type="protein sequence ID" value="FCD_00022275-RA:cds"/>
    <property type="gene ID" value="FCD_00022275"/>
</dbReference>
<evidence type="ECO:0000256" key="1">
    <source>
        <dbReference type="SAM" id="MobiDB-lite"/>
    </source>
</evidence>
<evidence type="ECO:0000313" key="2">
    <source>
        <dbReference type="EMBL" id="GMN61013.1"/>
    </source>
</evidence>
<accession>A0AA88DT62</accession>
<dbReference type="AlphaFoldDB" id="A0AA88DT62"/>
<reference evidence="2" key="1">
    <citation type="submission" date="2023-07" db="EMBL/GenBank/DDBJ databases">
        <title>draft genome sequence of fig (Ficus carica).</title>
        <authorList>
            <person name="Takahashi T."/>
            <person name="Nishimura K."/>
        </authorList>
    </citation>
    <scope>NUCLEOTIDE SEQUENCE</scope>
</reference>
<proteinExistence type="predicted"/>
<feature type="region of interest" description="Disordered" evidence="1">
    <location>
        <begin position="1"/>
        <end position="20"/>
    </location>
</feature>
<sequence length="64" mass="7103">MPGQPNVDANRSNRRINVPLPSKKIASPMVVPMSTDWSLTLQITLMRACLARSSTSSRSVMFKQ</sequence>
<organism evidence="2 3">
    <name type="scientific">Ficus carica</name>
    <name type="common">Common fig</name>
    <dbReference type="NCBI Taxonomy" id="3494"/>
    <lineage>
        <taxon>Eukaryota</taxon>
        <taxon>Viridiplantae</taxon>
        <taxon>Streptophyta</taxon>
        <taxon>Embryophyta</taxon>
        <taxon>Tracheophyta</taxon>
        <taxon>Spermatophyta</taxon>
        <taxon>Magnoliopsida</taxon>
        <taxon>eudicotyledons</taxon>
        <taxon>Gunneridae</taxon>
        <taxon>Pentapetalae</taxon>
        <taxon>rosids</taxon>
        <taxon>fabids</taxon>
        <taxon>Rosales</taxon>
        <taxon>Moraceae</taxon>
        <taxon>Ficeae</taxon>
        <taxon>Ficus</taxon>
    </lineage>
</organism>
<dbReference type="EMBL" id="BTGU01000105">
    <property type="protein sequence ID" value="GMN61013.1"/>
    <property type="molecule type" value="Genomic_DNA"/>
</dbReference>